<dbReference type="EMBL" id="LGFT01000035">
    <property type="protein sequence ID" value="KUK44065.1"/>
    <property type="molecule type" value="Genomic_DNA"/>
</dbReference>
<comment type="caution">
    <text evidence="1">The sequence shown here is derived from an EMBL/GenBank/DDBJ whole genome shotgun (WGS) entry which is preliminary data.</text>
</comment>
<protein>
    <submittedName>
        <fullName evidence="1">Uncharacterized protein</fullName>
    </submittedName>
</protein>
<dbReference type="AlphaFoldDB" id="A0A117LFB7"/>
<reference evidence="3 4" key="2">
    <citation type="journal article" date="2015" name="MBio">
        <title>Genome-Resolved Metagenomic Analysis Reveals Roles for Candidate Phyla and Other Microbial Community Members in Biogeochemical Transformations in Oil Reservoirs.</title>
        <authorList>
            <person name="Hu P."/>
            <person name="Tom L."/>
            <person name="Singh A."/>
            <person name="Thomas B.C."/>
            <person name="Baker B.J."/>
            <person name="Piceno Y.M."/>
            <person name="Andersen G.L."/>
            <person name="Banfield J.F."/>
        </authorList>
    </citation>
    <scope>NUCLEOTIDE SEQUENCE [LARGE SCALE GENOMIC DNA]</scope>
    <source>
        <strain evidence="1">57_489</strain>
    </source>
</reference>
<reference evidence="2" key="1">
    <citation type="journal article" date="2015" name="MBio">
        <title>Genome-resolved metagenomic analysis reveals roles for candidate phyla and other microbial community members in biogeochemical transformations in oil reservoirs.</title>
        <authorList>
            <person name="Hu P."/>
            <person name="Tom L."/>
            <person name="Singh A."/>
            <person name="Thomas B.C."/>
            <person name="Baker B.J."/>
            <person name="Piceno Y.M."/>
            <person name="Andersen G.L."/>
            <person name="Banfield J.F."/>
        </authorList>
    </citation>
    <scope>NUCLEOTIDE SEQUENCE [LARGE SCALE GENOMIC DNA]</scope>
    <source>
        <strain evidence="2">56_747</strain>
    </source>
</reference>
<name>A0A117LFB7_9EURY</name>
<evidence type="ECO:0000313" key="3">
    <source>
        <dbReference type="Proteomes" id="UP000053961"/>
    </source>
</evidence>
<dbReference type="Proteomes" id="UP000057043">
    <property type="component" value="Unassembled WGS sequence"/>
</dbReference>
<gene>
    <name evidence="1" type="ORF">XD72_1518</name>
    <name evidence="2" type="ORF">XE07_2010</name>
</gene>
<sequence length="119" mass="14255">MSESTNIFTERRKRINVFKVGESWVFKHFFSDNKELFRQLADHYNRETYRFEFKSVGERNQALKLLERNGFDAYPIEELKGYVVKLDKFSKYSSGPEELGSIHRDPKRADFLDERSCRC</sequence>
<evidence type="ECO:0000313" key="4">
    <source>
        <dbReference type="Proteomes" id="UP000057043"/>
    </source>
</evidence>
<dbReference type="Proteomes" id="UP000053961">
    <property type="component" value="Unassembled WGS sequence"/>
</dbReference>
<evidence type="ECO:0000313" key="2">
    <source>
        <dbReference type="EMBL" id="KUK94905.1"/>
    </source>
</evidence>
<accession>A0A117LFB7</accession>
<proteinExistence type="predicted"/>
<organism evidence="1 4">
    <name type="scientific">Methanothrix harundinacea</name>
    <dbReference type="NCBI Taxonomy" id="301375"/>
    <lineage>
        <taxon>Archaea</taxon>
        <taxon>Methanobacteriati</taxon>
        <taxon>Methanobacteriota</taxon>
        <taxon>Stenosarchaea group</taxon>
        <taxon>Methanomicrobia</taxon>
        <taxon>Methanotrichales</taxon>
        <taxon>Methanotrichaceae</taxon>
        <taxon>Methanothrix</taxon>
    </lineage>
</organism>
<evidence type="ECO:0000313" key="1">
    <source>
        <dbReference type="EMBL" id="KUK44065.1"/>
    </source>
</evidence>
<dbReference type="PATRIC" id="fig|301375.6.peg.1983"/>
<dbReference type="EMBL" id="LGHB01000041">
    <property type="protein sequence ID" value="KUK94905.1"/>
    <property type="molecule type" value="Genomic_DNA"/>
</dbReference>